<evidence type="ECO:0000256" key="3">
    <source>
        <dbReference type="ARBA" id="ARBA00022475"/>
    </source>
</evidence>
<evidence type="ECO:0000256" key="1">
    <source>
        <dbReference type="ARBA" id="ARBA00004202"/>
    </source>
</evidence>
<dbReference type="Gene3D" id="3.40.50.300">
    <property type="entry name" value="P-loop containing nucleotide triphosphate hydrolases"/>
    <property type="match status" value="2"/>
</dbReference>
<dbReference type="Proteomes" id="UP000000245">
    <property type="component" value="Chromosome"/>
</dbReference>
<dbReference type="InterPro" id="IPR003439">
    <property type="entry name" value="ABC_transporter-like_ATP-bd"/>
</dbReference>
<dbReference type="eggNOG" id="COG1129">
    <property type="taxonomic scope" value="Bacteria"/>
</dbReference>
<evidence type="ECO:0000313" key="11">
    <source>
        <dbReference type="EMBL" id="ABQ32174.1"/>
    </source>
</evidence>
<evidence type="ECO:0000259" key="10">
    <source>
        <dbReference type="PROSITE" id="PS50893"/>
    </source>
</evidence>
<dbReference type="PANTHER" id="PTHR43790:SF9">
    <property type="entry name" value="GALACTOFURANOSE TRANSPORTER ATP-BINDING PROTEIN YTFR"/>
    <property type="match status" value="1"/>
</dbReference>
<accession>A5G2U2</accession>
<dbReference type="AlphaFoldDB" id="A5G2U2"/>
<name>A5G2U2_ACICJ</name>
<keyword evidence="4" id="KW-0762">Sugar transport</keyword>
<evidence type="ECO:0000256" key="8">
    <source>
        <dbReference type="ARBA" id="ARBA00022967"/>
    </source>
</evidence>
<dbReference type="CDD" id="cd03216">
    <property type="entry name" value="ABC_Carb_Monos_I"/>
    <property type="match status" value="1"/>
</dbReference>
<keyword evidence="5" id="KW-0677">Repeat</keyword>
<dbReference type="FunFam" id="3.40.50.300:FF:000127">
    <property type="entry name" value="Ribose import ATP-binding protein RbsA"/>
    <property type="match status" value="1"/>
</dbReference>
<dbReference type="GO" id="GO:0005524">
    <property type="term" value="F:ATP binding"/>
    <property type="evidence" value="ECO:0007669"/>
    <property type="project" value="UniProtKB-KW"/>
</dbReference>
<keyword evidence="9" id="KW-0472">Membrane</keyword>
<keyword evidence="6" id="KW-0547">Nucleotide-binding</keyword>
<dbReference type="STRING" id="349163.Acry_2984"/>
<evidence type="ECO:0000256" key="2">
    <source>
        <dbReference type="ARBA" id="ARBA00022448"/>
    </source>
</evidence>
<dbReference type="EMBL" id="CP000697">
    <property type="protein sequence ID" value="ABQ32174.1"/>
    <property type="molecule type" value="Genomic_DNA"/>
</dbReference>
<gene>
    <name evidence="11" type="ordered locus">Acry_2984</name>
</gene>
<proteinExistence type="predicted"/>
<dbReference type="RefSeq" id="WP_012040460.1">
    <property type="nucleotide sequence ID" value="NC_009484.1"/>
</dbReference>
<evidence type="ECO:0000256" key="5">
    <source>
        <dbReference type="ARBA" id="ARBA00022737"/>
    </source>
</evidence>
<dbReference type="InterPro" id="IPR027417">
    <property type="entry name" value="P-loop_NTPase"/>
</dbReference>
<feature type="domain" description="ABC transporter" evidence="10">
    <location>
        <begin position="260"/>
        <end position="505"/>
    </location>
</feature>
<dbReference type="SUPFAM" id="SSF52540">
    <property type="entry name" value="P-loop containing nucleoside triphosphate hydrolases"/>
    <property type="match status" value="2"/>
</dbReference>
<keyword evidence="2" id="KW-0813">Transport</keyword>
<dbReference type="CDD" id="cd03215">
    <property type="entry name" value="ABC_Carb_Monos_II"/>
    <property type="match status" value="1"/>
</dbReference>
<dbReference type="InterPro" id="IPR003593">
    <property type="entry name" value="AAA+_ATPase"/>
</dbReference>
<keyword evidence="7 11" id="KW-0067">ATP-binding</keyword>
<dbReference type="Pfam" id="PF00005">
    <property type="entry name" value="ABC_tran"/>
    <property type="match status" value="2"/>
</dbReference>
<comment type="subcellular location">
    <subcellularLocation>
        <location evidence="1">Cell membrane</location>
        <topology evidence="1">Peripheral membrane protein</topology>
    </subcellularLocation>
</comment>
<dbReference type="SMART" id="SM00382">
    <property type="entry name" value="AAA"/>
    <property type="match status" value="2"/>
</dbReference>
<reference evidence="11 12" key="1">
    <citation type="submission" date="2007-05" db="EMBL/GenBank/DDBJ databases">
        <title>Complete sequence of chromosome of Acidiphilium cryptum JF-5.</title>
        <authorList>
            <consortium name="US DOE Joint Genome Institute"/>
            <person name="Copeland A."/>
            <person name="Lucas S."/>
            <person name="Lapidus A."/>
            <person name="Barry K."/>
            <person name="Detter J.C."/>
            <person name="Glavina del Rio T."/>
            <person name="Hammon N."/>
            <person name="Israni S."/>
            <person name="Dalin E."/>
            <person name="Tice H."/>
            <person name="Pitluck S."/>
            <person name="Sims D."/>
            <person name="Brettin T."/>
            <person name="Bruce D."/>
            <person name="Han C."/>
            <person name="Schmutz J."/>
            <person name="Larimer F."/>
            <person name="Land M."/>
            <person name="Hauser L."/>
            <person name="Kyrpides N."/>
            <person name="Kim E."/>
            <person name="Magnuson T."/>
            <person name="Richardson P."/>
        </authorList>
    </citation>
    <scope>NUCLEOTIDE SEQUENCE [LARGE SCALE GENOMIC DNA]</scope>
    <source>
        <strain evidence="11 12">JF-5</strain>
    </source>
</reference>
<dbReference type="GO" id="GO:0016887">
    <property type="term" value="F:ATP hydrolysis activity"/>
    <property type="evidence" value="ECO:0007669"/>
    <property type="project" value="InterPro"/>
</dbReference>
<keyword evidence="3" id="KW-1003">Cell membrane</keyword>
<dbReference type="HOGENOM" id="CLU_000604_92_2_5"/>
<feature type="domain" description="ABC transporter" evidence="10">
    <location>
        <begin position="9"/>
        <end position="246"/>
    </location>
</feature>
<evidence type="ECO:0000256" key="7">
    <source>
        <dbReference type="ARBA" id="ARBA00022840"/>
    </source>
</evidence>
<evidence type="ECO:0000256" key="6">
    <source>
        <dbReference type="ARBA" id="ARBA00022741"/>
    </source>
</evidence>
<dbReference type="GO" id="GO:0005886">
    <property type="term" value="C:plasma membrane"/>
    <property type="evidence" value="ECO:0007669"/>
    <property type="project" value="UniProtKB-SubCell"/>
</dbReference>
<keyword evidence="12" id="KW-1185">Reference proteome</keyword>
<evidence type="ECO:0000313" key="12">
    <source>
        <dbReference type="Proteomes" id="UP000000245"/>
    </source>
</evidence>
<dbReference type="PANTHER" id="PTHR43790">
    <property type="entry name" value="CARBOHYDRATE TRANSPORT ATP-BINDING PROTEIN MG119-RELATED"/>
    <property type="match status" value="1"/>
</dbReference>
<evidence type="ECO:0000256" key="9">
    <source>
        <dbReference type="ARBA" id="ARBA00023136"/>
    </source>
</evidence>
<dbReference type="InterPro" id="IPR050107">
    <property type="entry name" value="ABC_carbohydrate_import_ATPase"/>
</dbReference>
<dbReference type="PROSITE" id="PS50893">
    <property type="entry name" value="ABC_TRANSPORTER_2"/>
    <property type="match status" value="2"/>
</dbReference>
<dbReference type="KEGG" id="acr:Acry_2984"/>
<dbReference type="InterPro" id="IPR017871">
    <property type="entry name" value="ABC_transporter-like_CS"/>
</dbReference>
<dbReference type="PROSITE" id="PS00211">
    <property type="entry name" value="ABC_TRANSPORTER_1"/>
    <property type="match status" value="1"/>
</dbReference>
<keyword evidence="8" id="KW-1278">Translocase</keyword>
<sequence length="509" mass="54640">MPTPSSPRVEVSGIRKRFGGVTALGGVDLSIGRGEVHALLGENGAGKSTLIRVLTGAIMPDEGEIRIDGAPRRFAHPRDAQAAGIAAVYQEPMIYPHLTVLENIFTGNEIASAAGIVRRQEMAEAALPWFDRLELDPALLHRRMGELSLGYQQLVLIAKALVQDAQVIIFDEPTSILSQAETDRLFTIIGRLRADGRSIVYITHRLDEIRRISDRVTVLTDGRVTGSAAADDLDEERLLDLMAGKAHRDYGKPREDRRIANDADPALRIEKLTRAGLYDGVDWSIPPGTVTGVYGLVGSGRSEVALAAFGALPADSGRVLLHGRPISPRDPAEAIALGIGYLPEDRKLQGIFATKPLEANLTVSTLDRFLRAAMRLDFAALRGEAARLIAHYRIKARDETVAIGTLSGGNQQKALFARWAGQSLKVLILDEPTRGIDIGTKAEIHDFIRSLAAGGLAVVVISSDLPEVLAVSDRVIVMRRGTVVQVAEGEAMQAETILAAAVGAAARAA</sequence>
<organism evidence="11 12">
    <name type="scientific">Acidiphilium cryptum (strain JF-5)</name>
    <dbReference type="NCBI Taxonomy" id="349163"/>
    <lineage>
        <taxon>Bacteria</taxon>
        <taxon>Pseudomonadati</taxon>
        <taxon>Pseudomonadota</taxon>
        <taxon>Alphaproteobacteria</taxon>
        <taxon>Acetobacterales</taxon>
        <taxon>Acidocellaceae</taxon>
        <taxon>Acidiphilium</taxon>
    </lineage>
</organism>
<evidence type="ECO:0000256" key="4">
    <source>
        <dbReference type="ARBA" id="ARBA00022597"/>
    </source>
</evidence>
<protein>
    <submittedName>
        <fullName evidence="11">Monosaccharide ABC transporter ATP-binding protein, CUT2 family</fullName>
    </submittedName>
</protein>